<dbReference type="RefSeq" id="WP_120118959.1">
    <property type="nucleotide sequence ID" value="NZ_BORI01000032.1"/>
</dbReference>
<gene>
    <name evidence="2" type="ORF">D5F11_024075</name>
</gene>
<accession>A0A429X1U3</accession>
<evidence type="ECO:0000313" key="2">
    <source>
        <dbReference type="EMBL" id="RST57185.1"/>
    </source>
</evidence>
<dbReference type="Pfam" id="PF04341">
    <property type="entry name" value="DUF485"/>
    <property type="match status" value="1"/>
</dbReference>
<keyword evidence="1" id="KW-1133">Transmembrane helix</keyword>
<reference evidence="2 3" key="1">
    <citation type="submission" date="2018-12" db="EMBL/GenBank/DDBJ databases">
        <authorList>
            <person name="Sun L."/>
            <person name="Chen Z."/>
        </authorList>
    </citation>
    <scope>NUCLEOTIDE SEQUENCE [LARGE SCALE GENOMIC DNA]</scope>
    <source>
        <strain evidence="2 3">LMG 29736</strain>
    </source>
</reference>
<feature type="transmembrane region" description="Helical" evidence="1">
    <location>
        <begin position="56"/>
        <end position="79"/>
    </location>
</feature>
<feature type="transmembrane region" description="Helical" evidence="1">
    <location>
        <begin position="21"/>
        <end position="44"/>
    </location>
</feature>
<evidence type="ECO:0000313" key="3">
    <source>
        <dbReference type="Proteomes" id="UP000287296"/>
    </source>
</evidence>
<evidence type="ECO:0000256" key="1">
    <source>
        <dbReference type="SAM" id="Phobius"/>
    </source>
</evidence>
<name>A0A429X1U3_SIMTE</name>
<dbReference type="PANTHER" id="PTHR38441:SF1">
    <property type="entry name" value="MEMBRANE PROTEIN"/>
    <property type="match status" value="1"/>
</dbReference>
<comment type="caution">
    <text evidence="2">The sequence shown here is derived from an EMBL/GenBank/DDBJ whole genome shotgun (WGS) entry which is preliminary data.</text>
</comment>
<dbReference type="EMBL" id="QYTW02000040">
    <property type="protein sequence ID" value="RST57185.1"/>
    <property type="molecule type" value="Genomic_DNA"/>
</dbReference>
<proteinExistence type="predicted"/>
<dbReference type="OrthoDB" id="2886991at2"/>
<keyword evidence="1" id="KW-0472">Membrane</keyword>
<dbReference type="InterPro" id="IPR007436">
    <property type="entry name" value="DUF485"/>
</dbReference>
<dbReference type="Proteomes" id="UP000287296">
    <property type="component" value="Unassembled WGS sequence"/>
</dbReference>
<protein>
    <submittedName>
        <fullName evidence="2">DUF485 domain-containing protein</fullName>
    </submittedName>
</protein>
<dbReference type="PANTHER" id="PTHR38441">
    <property type="entry name" value="INTEGRAL MEMBRANE PROTEIN-RELATED"/>
    <property type="match status" value="1"/>
</dbReference>
<sequence length="98" mass="12175">MDALEMKETVLFQQLLNHKKRLIVPMAIFFILFYFSLPFFIWFFPEWIYKGRDSSFIPWWWLFAFFQLVVTWILGWVYWCKAKKHDELIEDLKQGKDL</sequence>
<keyword evidence="1" id="KW-0812">Transmembrane</keyword>
<dbReference type="AlphaFoldDB" id="A0A429X1U3"/>
<organism evidence="2 3">
    <name type="scientific">Siminovitchia terrae</name>
    <name type="common">Bacillus terrae</name>
    <dbReference type="NCBI Taxonomy" id="1914933"/>
    <lineage>
        <taxon>Bacteria</taxon>
        <taxon>Bacillati</taxon>
        <taxon>Bacillota</taxon>
        <taxon>Bacilli</taxon>
        <taxon>Bacillales</taxon>
        <taxon>Bacillaceae</taxon>
        <taxon>Siminovitchia</taxon>
    </lineage>
</organism>